<organism evidence="2 3">
    <name type="scientific">Thelephora terrestris</name>
    <dbReference type="NCBI Taxonomy" id="56493"/>
    <lineage>
        <taxon>Eukaryota</taxon>
        <taxon>Fungi</taxon>
        <taxon>Dikarya</taxon>
        <taxon>Basidiomycota</taxon>
        <taxon>Agaricomycotina</taxon>
        <taxon>Agaricomycetes</taxon>
        <taxon>Thelephorales</taxon>
        <taxon>Thelephoraceae</taxon>
        <taxon>Thelephora</taxon>
    </lineage>
</organism>
<evidence type="ECO:0000313" key="2">
    <source>
        <dbReference type="EMBL" id="KAF9786857.1"/>
    </source>
</evidence>
<dbReference type="Proteomes" id="UP000736335">
    <property type="component" value="Unassembled WGS sequence"/>
</dbReference>
<accession>A0A9P6HGW9</accession>
<protein>
    <submittedName>
        <fullName evidence="2">DUF1754-domain-containing protein</fullName>
    </submittedName>
</protein>
<dbReference type="EMBL" id="WIUZ02000005">
    <property type="protein sequence ID" value="KAF9786857.1"/>
    <property type="molecule type" value="Genomic_DNA"/>
</dbReference>
<evidence type="ECO:0000256" key="1">
    <source>
        <dbReference type="SAM" id="MobiDB-lite"/>
    </source>
</evidence>
<comment type="caution">
    <text evidence="2">The sequence shown here is derived from an EMBL/GenBank/DDBJ whole genome shotgun (WGS) entry which is preliminary data.</text>
</comment>
<feature type="compositionally biased region" description="Low complexity" evidence="1">
    <location>
        <begin position="62"/>
        <end position="74"/>
    </location>
</feature>
<feature type="compositionally biased region" description="Basic and acidic residues" evidence="1">
    <location>
        <begin position="31"/>
        <end position="57"/>
    </location>
</feature>
<dbReference type="GO" id="GO:0005730">
    <property type="term" value="C:nucleolus"/>
    <property type="evidence" value="ECO:0007669"/>
    <property type="project" value="TreeGrafter"/>
</dbReference>
<reference evidence="2" key="1">
    <citation type="journal article" date="2020" name="Nat. Commun.">
        <title>Large-scale genome sequencing of mycorrhizal fungi provides insights into the early evolution of symbiotic traits.</title>
        <authorList>
            <person name="Miyauchi S."/>
            <person name="Kiss E."/>
            <person name="Kuo A."/>
            <person name="Drula E."/>
            <person name="Kohler A."/>
            <person name="Sanchez-Garcia M."/>
            <person name="Morin E."/>
            <person name="Andreopoulos B."/>
            <person name="Barry K.W."/>
            <person name="Bonito G."/>
            <person name="Buee M."/>
            <person name="Carver A."/>
            <person name="Chen C."/>
            <person name="Cichocki N."/>
            <person name="Clum A."/>
            <person name="Culley D."/>
            <person name="Crous P.W."/>
            <person name="Fauchery L."/>
            <person name="Girlanda M."/>
            <person name="Hayes R.D."/>
            <person name="Keri Z."/>
            <person name="LaButti K."/>
            <person name="Lipzen A."/>
            <person name="Lombard V."/>
            <person name="Magnuson J."/>
            <person name="Maillard F."/>
            <person name="Murat C."/>
            <person name="Nolan M."/>
            <person name="Ohm R.A."/>
            <person name="Pangilinan J."/>
            <person name="Pereira M.F."/>
            <person name="Perotto S."/>
            <person name="Peter M."/>
            <person name="Pfister S."/>
            <person name="Riley R."/>
            <person name="Sitrit Y."/>
            <person name="Stielow J.B."/>
            <person name="Szollosi G."/>
            <person name="Zifcakova L."/>
            <person name="Stursova M."/>
            <person name="Spatafora J.W."/>
            <person name="Tedersoo L."/>
            <person name="Vaario L.M."/>
            <person name="Yamada A."/>
            <person name="Yan M."/>
            <person name="Wang P."/>
            <person name="Xu J."/>
            <person name="Bruns T."/>
            <person name="Baldrian P."/>
            <person name="Vilgalys R."/>
            <person name="Dunand C."/>
            <person name="Henrissat B."/>
            <person name="Grigoriev I.V."/>
            <person name="Hibbett D."/>
            <person name="Nagy L.G."/>
            <person name="Martin F.M."/>
        </authorList>
    </citation>
    <scope>NUCLEOTIDE SEQUENCE</scope>
    <source>
        <strain evidence="2">UH-Tt-Lm1</strain>
    </source>
</reference>
<feature type="compositionally biased region" description="Basic and acidic residues" evidence="1">
    <location>
        <begin position="75"/>
        <end position="88"/>
    </location>
</feature>
<evidence type="ECO:0000313" key="3">
    <source>
        <dbReference type="Proteomes" id="UP000736335"/>
    </source>
</evidence>
<dbReference type="OrthoDB" id="205403at2759"/>
<dbReference type="AlphaFoldDB" id="A0A9P6HGW9"/>
<feature type="region of interest" description="Disordered" evidence="1">
    <location>
        <begin position="1"/>
        <end position="88"/>
    </location>
</feature>
<proteinExistence type="predicted"/>
<keyword evidence="3" id="KW-1185">Reference proteome</keyword>
<dbReference type="PANTHER" id="PTHR13282:SF6">
    <property type="entry name" value="PROTEIN FAM32A"/>
    <property type="match status" value="1"/>
</dbReference>
<name>A0A9P6HGW9_9AGAM</name>
<dbReference type="InterPro" id="IPR013865">
    <property type="entry name" value="FAM32A"/>
</dbReference>
<sequence length="132" mass="14946">MSDYSFRPGGSLKLKGRVADGGIKKKKKSSKSQDKDKEKVAEREKEDPVEEPERIRSESPVGSSGRNSPAASSSRTDRKTKAEKRFEEVQRKRLLEKVARQAHMTHKDRVHEFNQKLEALSEHHDIPKVGPG</sequence>
<gene>
    <name evidence="2" type="ORF">BJ322DRAFT_1052341</name>
</gene>
<reference evidence="2" key="2">
    <citation type="submission" date="2020-11" db="EMBL/GenBank/DDBJ databases">
        <authorList>
            <consortium name="DOE Joint Genome Institute"/>
            <person name="Kuo A."/>
            <person name="Miyauchi S."/>
            <person name="Kiss E."/>
            <person name="Drula E."/>
            <person name="Kohler A."/>
            <person name="Sanchez-Garcia M."/>
            <person name="Andreopoulos B."/>
            <person name="Barry K.W."/>
            <person name="Bonito G."/>
            <person name="Buee M."/>
            <person name="Carver A."/>
            <person name="Chen C."/>
            <person name="Cichocki N."/>
            <person name="Clum A."/>
            <person name="Culley D."/>
            <person name="Crous P.W."/>
            <person name="Fauchery L."/>
            <person name="Girlanda M."/>
            <person name="Hayes R."/>
            <person name="Keri Z."/>
            <person name="Labutti K."/>
            <person name="Lipzen A."/>
            <person name="Lombard V."/>
            <person name="Magnuson J."/>
            <person name="Maillard F."/>
            <person name="Morin E."/>
            <person name="Murat C."/>
            <person name="Nolan M."/>
            <person name="Ohm R."/>
            <person name="Pangilinan J."/>
            <person name="Pereira M."/>
            <person name="Perotto S."/>
            <person name="Peter M."/>
            <person name="Riley R."/>
            <person name="Sitrit Y."/>
            <person name="Stielow B."/>
            <person name="Szollosi G."/>
            <person name="Zifcakova L."/>
            <person name="Stursova M."/>
            <person name="Spatafora J.W."/>
            <person name="Tedersoo L."/>
            <person name="Vaario L.-M."/>
            <person name="Yamada A."/>
            <person name="Yan M."/>
            <person name="Wang P."/>
            <person name="Xu J."/>
            <person name="Bruns T."/>
            <person name="Baldrian P."/>
            <person name="Vilgalys R."/>
            <person name="Henrissat B."/>
            <person name="Grigoriev I.V."/>
            <person name="Hibbett D."/>
            <person name="Nagy L.G."/>
            <person name="Martin F.M."/>
        </authorList>
    </citation>
    <scope>NUCLEOTIDE SEQUENCE</scope>
    <source>
        <strain evidence="2">UH-Tt-Lm1</strain>
    </source>
</reference>
<dbReference type="Pfam" id="PF08555">
    <property type="entry name" value="FAM32A"/>
    <property type="match status" value="1"/>
</dbReference>
<dbReference type="PANTHER" id="PTHR13282">
    <property type="entry name" value="PROTEIN FAM32A"/>
    <property type="match status" value="1"/>
</dbReference>